<evidence type="ECO:0000313" key="2">
    <source>
        <dbReference type="Ensembl" id="ENSXETP00000109297"/>
    </source>
</evidence>
<evidence type="ECO:0000256" key="1">
    <source>
        <dbReference type="SAM" id="SignalP"/>
    </source>
</evidence>
<sequence>MTLMSIKKCVTLIFLLGGLNKCKMSKREQTKKKSEKHCFKGKLSWENIFFQNTSVIRASPAESCFEFCFQKHK</sequence>
<feature type="chain" id="PRO_5031225393" description="Secreted protein" evidence="1">
    <location>
        <begin position="26"/>
        <end position="73"/>
    </location>
</feature>
<proteinExistence type="predicted"/>
<dbReference type="AlphaFoldDB" id="A0A803JMW8"/>
<reference evidence="2" key="2">
    <citation type="submission" date="2021-03" db="UniProtKB">
        <authorList>
            <consortium name="Ensembl"/>
        </authorList>
    </citation>
    <scope>IDENTIFICATION</scope>
</reference>
<dbReference type="Ensembl" id="ENSXETT00000119589">
    <property type="protein sequence ID" value="ENSXETP00000109297"/>
    <property type="gene ID" value="ENSXETG00000041827"/>
</dbReference>
<name>A0A803JMW8_XENTR</name>
<accession>A0A803JMW8</accession>
<organism evidence="2">
    <name type="scientific">Xenopus tropicalis</name>
    <name type="common">Western clawed frog</name>
    <name type="synonym">Silurana tropicalis</name>
    <dbReference type="NCBI Taxonomy" id="8364"/>
    <lineage>
        <taxon>Eukaryota</taxon>
        <taxon>Metazoa</taxon>
        <taxon>Chordata</taxon>
        <taxon>Craniata</taxon>
        <taxon>Vertebrata</taxon>
        <taxon>Euteleostomi</taxon>
        <taxon>Amphibia</taxon>
        <taxon>Batrachia</taxon>
        <taxon>Anura</taxon>
        <taxon>Pipoidea</taxon>
        <taxon>Pipidae</taxon>
        <taxon>Xenopodinae</taxon>
        <taxon>Xenopus</taxon>
        <taxon>Silurana</taxon>
    </lineage>
</organism>
<protein>
    <recommendedName>
        <fullName evidence="3">Secreted protein</fullName>
    </recommendedName>
</protein>
<keyword evidence="1" id="KW-0732">Signal</keyword>
<dbReference type="InParanoid" id="A0A803JMW8"/>
<reference evidence="2" key="1">
    <citation type="journal article" date="2010" name="Science">
        <title>The genome of the Western clawed frog Xenopus tropicalis.</title>
        <authorList>
            <person name="Hellsten U."/>
            <person name="Harland R.M."/>
            <person name="Gilchrist M.J."/>
            <person name="Hendrix D."/>
            <person name="Jurka J."/>
            <person name="Kapitonov V."/>
            <person name="Ovcharenko I."/>
            <person name="Putnam N.H."/>
            <person name="Shu S."/>
            <person name="Taher L."/>
            <person name="Blitz I.L."/>
            <person name="Blumberg B."/>
            <person name="Dichmann D.S."/>
            <person name="Dubchak I."/>
            <person name="Amaya E."/>
            <person name="Detter J.C."/>
            <person name="Fletcher R."/>
            <person name="Gerhard D.S."/>
            <person name="Goodstein D."/>
            <person name="Graves T."/>
            <person name="Grigoriev I.V."/>
            <person name="Grimwood J."/>
            <person name="Kawashima T."/>
            <person name="Lindquist E."/>
            <person name="Lucas S.M."/>
            <person name="Mead P.E."/>
            <person name="Mitros T."/>
            <person name="Ogino H."/>
            <person name="Ohta Y."/>
            <person name="Poliakov A.V."/>
            <person name="Pollet N."/>
            <person name="Robert J."/>
            <person name="Salamov A."/>
            <person name="Sater A.K."/>
            <person name="Schmutz J."/>
            <person name="Terry A."/>
            <person name="Vize P.D."/>
            <person name="Warren W.C."/>
            <person name="Wells D."/>
            <person name="Wills A."/>
            <person name="Wilson R.K."/>
            <person name="Zimmerman L.B."/>
            <person name="Zorn A.M."/>
            <person name="Grainger R."/>
            <person name="Grammer T."/>
            <person name="Khokha M.K."/>
            <person name="Richardson P.M."/>
            <person name="Rokhsar D.S."/>
        </authorList>
    </citation>
    <scope>NUCLEOTIDE SEQUENCE [LARGE SCALE GENOMIC DNA]</scope>
    <source>
        <strain evidence="2">Nigerian</strain>
    </source>
</reference>
<feature type="signal peptide" evidence="1">
    <location>
        <begin position="1"/>
        <end position="25"/>
    </location>
</feature>
<evidence type="ECO:0008006" key="3">
    <source>
        <dbReference type="Google" id="ProtNLM"/>
    </source>
</evidence>